<evidence type="ECO:0000256" key="6">
    <source>
        <dbReference type="ARBA" id="ARBA00023136"/>
    </source>
</evidence>
<proteinExistence type="predicted"/>
<dbReference type="EMBL" id="JAVRQU010000024">
    <property type="protein sequence ID" value="KAK5690631.1"/>
    <property type="molecule type" value="Genomic_DNA"/>
</dbReference>
<dbReference type="SUPFAM" id="SSF49344">
    <property type="entry name" value="CBD9-like"/>
    <property type="match status" value="1"/>
</dbReference>
<dbReference type="Pfam" id="PF03188">
    <property type="entry name" value="Cytochrom_B561"/>
    <property type="match status" value="1"/>
</dbReference>
<keyword evidence="4" id="KW-0249">Electron transport</keyword>
<feature type="region of interest" description="Disordered" evidence="7">
    <location>
        <begin position="531"/>
        <end position="558"/>
    </location>
</feature>
<keyword evidence="6 8" id="KW-0472">Membrane</keyword>
<feature type="transmembrane region" description="Helical" evidence="8">
    <location>
        <begin position="399"/>
        <end position="419"/>
    </location>
</feature>
<name>A0AAN7VRD8_9PEZI</name>
<evidence type="ECO:0000256" key="7">
    <source>
        <dbReference type="SAM" id="MobiDB-lite"/>
    </source>
</evidence>
<feature type="transmembrane region" description="Helical" evidence="8">
    <location>
        <begin position="320"/>
        <end position="342"/>
    </location>
</feature>
<feature type="domain" description="Cytochrome b561" evidence="10">
    <location>
        <begin position="253"/>
        <end position="389"/>
    </location>
</feature>
<comment type="caution">
    <text evidence="11">The sequence shown here is derived from an EMBL/GenBank/DDBJ whole genome shotgun (WGS) entry which is preliminary data.</text>
</comment>
<keyword evidence="5 8" id="KW-1133">Transmembrane helix</keyword>
<feature type="signal peptide" evidence="9">
    <location>
        <begin position="1"/>
        <end position="20"/>
    </location>
</feature>
<dbReference type="CDD" id="cd09630">
    <property type="entry name" value="CDH_like_cytochrome"/>
    <property type="match status" value="1"/>
</dbReference>
<evidence type="ECO:0000256" key="1">
    <source>
        <dbReference type="ARBA" id="ARBA00004370"/>
    </source>
</evidence>
<dbReference type="CDD" id="cd08760">
    <property type="entry name" value="Cyt_b561_FRRS1_like"/>
    <property type="match status" value="1"/>
</dbReference>
<reference evidence="11" key="1">
    <citation type="submission" date="2023-08" db="EMBL/GenBank/DDBJ databases">
        <title>Black Yeasts Isolated from many extreme environments.</title>
        <authorList>
            <person name="Coleine C."/>
            <person name="Stajich J.E."/>
            <person name="Selbmann L."/>
        </authorList>
    </citation>
    <scope>NUCLEOTIDE SEQUENCE</scope>
    <source>
        <strain evidence="11">CCFEE 5810</strain>
    </source>
</reference>
<organism evidence="11 12">
    <name type="scientific">Elasticomyces elasticus</name>
    <dbReference type="NCBI Taxonomy" id="574655"/>
    <lineage>
        <taxon>Eukaryota</taxon>
        <taxon>Fungi</taxon>
        <taxon>Dikarya</taxon>
        <taxon>Ascomycota</taxon>
        <taxon>Pezizomycotina</taxon>
        <taxon>Dothideomycetes</taxon>
        <taxon>Dothideomycetidae</taxon>
        <taxon>Mycosphaerellales</taxon>
        <taxon>Teratosphaeriaceae</taxon>
        <taxon>Elasticomyces</taxon>
    </lineage>
</organism>
<dbReference type="AlphaFoldDB" id="A0AAN7VRD8"/>
<evidence type="ECO:0000256" key="5">
    <source>
        <dbReference type="ARBA" id="ARBA00022989"/>
    </source>
</evidence>
<protein>
    <recommendedName>
        <fullName evidence="10">Cytochrome b561 domain-containing protein</fullName>
    </recommendedName>
</protein>
<dbReference type="InterPro" id="IPR015920">
    <property type="entry name" value="Cellobiose_DH-like_cyt"/>
</dbReference>
<evidence type="ECO:0000313" key="11">
    <source>
        <dbReference type="EMBL" id="KAK5690631.1"/>
    </source>
</evidence>
<evidence type="ECO:0000256" key="8">
    <source>
        <dbReference type="SAM" id="Phobius"/>
    </source>
</evidence>
<sequence>MPSLSSLLTAISVLILAISAQQLNPYDPSAKAGYFVTTTSQDADYVVAINAVQNGDIYFHMSAPTVNSWVGVGIGENMADSLMLVSYKSANGTGVTTSARMGTGHSEPEVLRNTEAHVELIWNDAYAPFCNTASHKSGGIMISHGVCRGCGNVSSLDYTNKAQPFIFAVGPKEDLQDDSVEAPVRRHVYYGRFTMDMTLATTPLDFLEGADYGRVPAPNVQGPAGLQSDTNFQSNHTSPVVDGHVDSDPTPIVHGVMMGVAFIVIFPLGSILLRLTNSVRWHWVVQSVGVLCVIIGFGTGVSVSYEYNRTKSFASAHQSLGLLLLAFTLIQFGLGAAHHLLFKAHAISQTSRRKESRTVWKPIPWLRRPHLVLGPMTLLLALVNGGLGINLARDDFARIPYAAVVAIIGIAFLLVRLWIHFSHRAAAPYKPDEETLQEYYLREDSFGAKAVSPVSVESARSGKSKKKGGVVEEYGIVPVPEAYHEGQTPASAISGWSGRPWGDGGMATPVTVAPPTPRWPAPGGIGMLGRSTSGASGVSVSTTRTEREGLVGKGKGWR</sequence>
<dbReference type="Gene3D" id="1.20.120.1770">
    <property type="match status" value="1"/>
</dbReference>
<evidence type="ECO:0000256" key="2">
    <source>
        <dbReference type="ARBA" id="ARBA00022448"/>
    </source>
</evidence>
<dbReference type="PANTHER" id="PTHR47797:SF1">
    <property type="entry name" value="CYTOCHROME B561 DOMAIN-CONTAINING PROTEIN-RELATED"/>
    <property type="match status" value="1"/>
</dbReference>
<evidence type="ECO:0000256" key="4">
    <source>
        <dbReference type="ARBA" id="ARBA00022982"/>
    </source>
</evidence>
<keyword evidence="2" id="KW-0813">Transport</keyword>
<evidence type="ECO:0000313" key="12">
    <source>
        <dbReference type="Proteomes" id="UP001310594"/>
    </source>
</evidence>
<feature type="transmembrane region" description="Helical" evidence="8">
    <location>
        <begin position="252"/>
        <end position="273"/>
    </location>
</feature>
<feature type="chain" id="PRO_5042946837" description="Cytochrome b561 domain-containing protein" evidence="9">
    <location>
        <begin position="21"/>
        <end position="558"/>
    </location>
</feature>
<feature type="transmembrane region" description="Helical" evidence="8">
    <location>
        <begin position="285"/>
        <end position="305"/>
    </location>
</feature>
<keyword evidence="3 8" id="KW-0812">Transmembrane</keyword>
<evidence type="ECO:0000256" key="3">
    <source>
        <dbReference type="ARBA" id="ARBA00022692"/>
    </source>
</evidence>
<dbReference type="Proteomes" id="UP001310594">
    <property type="component" value="Unassembled WGS sequence"/>
</dbReference>
<gene>
    <name evidence="11" type="ORF">LTR97_012187</name>
</gene>
<dbReference type="Pfam" id="PF16010">
    <property type="entry name" value="CDH-cyt"/>
    <property type="match status" value="1"/>
</dbReference>
<dbReference type="PANTHER" id="PTHR47797">
    <property type="entry name" value="DEHYDROGENASE, PUTATIVE (AFU_ORTHOLOGUE AFUA_8G05805)-RELATED"/>
    <property type="match status" value="1"/>
</dbReference>
<dbReference type="Gene3D" id="2.60.40.1210">
    <property type="entry name" value="Cellobiose dehydrogenase, cytochrome domain"/>
    <property type="match status" value="1"/>
</dbReference>
<accession>A0AAN7VRD8</accession>
<keyword evidence="9" id="KW-0732">Signal</keyword>
<dbReference type="SMART" id="SM00665">
    <property type="entry name" value="B561"/>
    <property type="match status" value="1"/>
</dbReference>
<comment type="subcellular location">
    <subcellularLocation>
        <location evidence="1">Membrane</location>
    </subcellularLocation>
</comment>
<feature type="compositionally biased region" description="Low complexity" evidence="7">
    <location>
        <begin position="531"/>
        <end position="543"/>
    </location>
</feature>
<dbReference type="GO" id="GO:0016020">
    <property type="term" value="C:membrane"/>
    <property type="evidence" value="ECO:0007669"/>
    <property type="project" value="UniProtKB-SubCell"/>
</dbReference>
<feature type="transmembrane region" description="Helical" evidence="8">
    <location>
        <begin position="371"/>
        <end position="393"/>
    </location>
</feature>
<evidence type="ECO:0000256" key="9">
    <source>
        <dbReference type="SAM" id="SignalP"/>
    </source>
</evidence>
<evidence type="ECO:0000259" key="10">
    <source>
        <dbReference type="SMART" id="SM00665"/>
    </source>
</evidence>
<dbReference type="InterPro" id="IPR006593">
    <property type="entry name" value="Cyt_b561/ferric_Rdtase_TM"/>
</dbReference>